<accession>A0A623TJT9</accession>
<organism evidence="2">
    <name type="scientific">Campylobacter jejuni</name>
    <dbReference type="NCBI Taxonomy" id="197"/>
    <lineage>
        <taxon>Bacteria</taxon>
        <taxon>Pseudomonadati</taxon>
        <taxon>Campylobacterota</taxon>
        <taxon>Epsilonproteobacteria</taxon>
        <taxon>Campylobacterales</taxon>
        <taxon>Campylobacteraceae</taxon>
        <taxon>Campylobacter</taxon>
    </lineage>
</organism>
<feature type="compositionally biased region" description="Basic and acidic residues" evidence="1">
    <location>
        <begin position="106"/>
        <end position="125"/>
    </location>
</feature>
<dbReference type="EMBL" id="AALEXM010000020">
    <property type="protein sequence ID" value="ECZ3441570.1"/>
    <property type="molecule type" value="Genomic_DNA"/>
</dbReference>
<feature type="compositionally biased region" description="Basic and acidic residues" evidence="1">
    <location>
        <begin position="1"/>
        <end position="23"/>
    </location>
</feature>
<gene>
    <name evidence="2" type="ORF">F7N65_08875</name>
</gene>
<feature type="compositionally biased region" description="Polar residues" evidence="1">
    <location>
        <begin position="61"/>
        <end position="76"/>
    </location>
</feature>
<proteinExistence type="predicted"/>
<feature type="region of interest" description="Disordered" evidence="1">
    <location>
        <begin position="1"/>
        <end position="125"/>
    </location>
</feature>
<evidence type="ECO:0000313" key="2">
    <source>
        <dbReference type="EMBL" id="ECZ3441570.1"/>
    </source>
</evidence>
<feature type="compositionally biased region" description="Polar residues" evidence="1">
    <location>
        <begin position="24"/>
        <end position="34"/>
    </location>
</feature>
<protein>
    <submittedName>
        <fullName evidence="2">Uncharacterized protein</fullName>
    </submittedName>
</protein>
<reference evidence="2" key="1">
    <citation type="submission" date="2019-09" db="EMBL/GenBank/DDBJ databases">
        <authorList>
            <consortium name="NARMS: The National Antimicrobial Resistance Monitoring System"/>
        </authorList>
    </citation>
    <scope>NUCLEOTIDE SEQUENCE</scope>
    <source>
        <strain evidence="2">FSIS11924229</strain>
    </source>
</reference>
<name>A0A623TJT9_CAMJU</name>
<comment type="caution">
    <text evidence="2">The sequence shown here is derived from an EMBL/GenBank/DDBJ whole genome shotgun (WGS) entry which is preliminary data.</text>
</comment>
<evidence type="ECO:0000256" key="1">
    <source>
        <dbReference type="SAM" id="MobiDB-lite"/>
    </source>
</evidence>
<dbReference type="AlphaFoldDB" id="A0A623TJT9"/>
<feature type="compositionally biased region" description="Basic and acidic residues" evidence="1">
    <location>
        <begin position="79"/>
        <end position="95"/>
    </location>
</feature>
<sequence length="253" mass="29211">MEDSFKKFLEEEIKRQKQEKENDNANNTRSNSTGIVRENDKTEPREISQSSSLSDPERNGGYSTMATLGLSDNLQTIRFKRELSESLSRNTDEPRNTAQSRLSGAESRESRAESRESRAESRESRAIISANKEFQNINDEKIPSKLSKEENKEFKDYIKDLRKQSLLSYTKDENVAENILNLQNDLKYYTKKSEILTPNAKKDLEEKIKTSFSKLNNFENANIIPKGTLKEVLNQKELDLCQKISNQSKTKER</sequence>
<feature type="compositionally biased region" description="Basic and acidic residues" evidence="1">
    <location>
        <begin position="37"/>
        <end position="46"/>
    </location>
</feature>